<feature type="binding site" evidence="18">
    <location>
        <position position="24"/>
    </location>
    <ligand>
        <name>a divalent metal cation</name>
        <dbReference type="ChEBI" id="CHEBI:60240"/>
    </ligand>
</feature>
<dbReference type="EMBL" id="JACHHH010000008">
    <property type="protein sequence ID" value="MBB6041637.1"/>
    <property type="molecule type" value="Genomic_DNA"/>
</dbReference>
<dbReference type="GO" id="GO:0046872">
    <property type="term" value="F:metal ion binding"/>
    <property type="evidence" value="ECO:0007669"/>
    <property type="project" value="UniProtKB-KW"/>
</dbReference>
<reference evidence="20 21" key="1">
    <citation type="submission" date="2020-08" db="EMBL/GenBank/DDBJ databases">
        <title>Genomic Encyclopedia of Type Strains, Phase IV (KMG-IV): sequencing the most valuable type-strain genomes for metagenomic binning, comparative biology and taxonomic classification.</title>
        <authorList>
            <person name="Goeker M."/>
        </authorList>
    </citation>
    <scope>NUCLEOTIDE SEQUENCE [LARGE SCALE GENOMIC DNA]</scope>
    <source>
        <strain evidence="20 21">DSM 17245</strain>
    </source>
</reference>
<evidence type="ECO:0000256" key="9">
    <source>
        <dbReference type="ARBA" id="ARBA00022840"/>
    </source>
</evidence>
<sequence length="119" mass="13364">MKNITFRQSVLCAIKGLYFGLKTEKNYKYYLGINLAFFLLDFFYLQVDLATWYAVILSSAGVYGMECVNTAVEHLSDFTTKEQHPEIKATKDLAAAGVLCFGIAFFLIQGIAIGKYFMG</sequence>
<evidence type="ECO:0000256" key="5">
    <source>
        <dbReference type="ARBA" id="ARBA00022679"/>
    </source>
</evidence>
<keyword evidence="14" id="KW-1208">Phospholipid metabolism</keyword>
<feature type="transmembrane region" description="Helical" evidence="19">
    <location>
        <begin position="93"/>
        <end position="118"/>
    </location>
</feature>
<comment type="caution">
    <text evidence="20">The sequence shown here is derived from an EMBL/GenBank/DDBJ whole genome shotgun (WGS) entry which is preliminary data.</text>
</comment>
<dbReference type="PANTHER" id="PTHR34299:SF1">
    <property type="entry name" value="DIACYLGLYCEROL KINASE"/>
    <property type="match status" value="1"/>
</dbReference>
<keyword evidence="4" id="KW-0444">Lipid biosynthesis</keyword>
<evidence type="ECO:0000256" key="14">
    <source>
        <dbReference type="ARBA" id="ARBA00023264"/>
    </source>
</evidence>
<evidence type="ECO:0000256" key="7">
    <source>
        <dbReference type="ARBA" id="ARBA00022741"/>
    </source>
</evidence>
<dbReference type="CDD" id="cd14263">
    <property type="entry name" value="DAGK_IM_like"/>
    <property type="match status" value="1"/>
</dbReference>
<gene>
    <name evidence="20" type="ORF">HNQ46_001627</name>
</gene>
<dbReference type="GeneID" id="85015163"/>
<keyword evidence="10 19" id="KW-1133">Transmembrane helix</keyword>
<feature type="binding site" evidence="16">
    <location>
        <position position="66"/>
    </location>
    <ligand>
        <name>substrate</name>
    </ligand>
</feature>
<keyword evidence="6 19" id="KW-0812">Transmembrane</keyword>
<feature type="binding site" evidence="17">
    <location>
        <begin position="91"/>
        <end position="92"/>
    </location>
    <ligand>
        <name>ATP</name>
        <dbReference type="ChEBI" id="CHEBI:30616"/>
    </ligand>
</feature>
<dbReference type="AlphaFoldDB" id="A0A7W9SGM0"/>
<comment type="similarity">
    <text evidence="2">Belongs to the bacterial diacylglycerol kinase family.</text>
</comment>
<evidence type="ECO:0000313" key="20">
    <source>
        <dbReference type="EMBL" id="MBB6041637.1"/>
    </source>
</evidence>
<feature type="binding site" evidence="17">
    <location>
        <position position="73"/>
    </location>
    <ligand>
        <name>ATP</name>
        <dbReference type="ChEBI" id="CHEBI:30616"/>
    </ligand>
</feature>
<feature type="binding site" evidence="17">
    <location>
        <begin position="82"/>
        <end position="84"/>
    </location>
    <ligand>
        <name>ATP</name>
        <dbReference type="ChEBI" id="CHEBI:30616"/>
    </ligand>
</feature>
<keyword evidence="3" id="KW-1003">Cell membrane</keyword>
<keyword evidence="18" id="KW-0479">Metal-binding</keyword>
<feature type="binding site" evidence="18">
    <location>
        <position position="73"/>
    </location>
    <ligand>
        <name>a divalent metal cation</name>
        <dbReference type="ChEBI" id="CHEBI:60240"/>
    </ligand>
</feature>
<dbReference type="RefSeq" id="WP_183684233.1">
    <property type="nucleotide sequence ID" value="NZ_JACHHH010000008.1"/>
</dbReference>
<dbReference type="GO" id="GO:0005886">
    <property type="term" value="C:plasma membrane"/>
    <property type="evidence" value="ECO:0007669"/>
    <property type="project" value="UniProtKB-SubCell"/>
</dbReference>
<organism evidence="20 21">
    <name type="scientific">Oribacterium sinus</name>
    <dbReference type="NCBI Taxonomy" id="237576"/>
    <lineage>
        <taxon>Bacteria</taxon>
        <taxon>Bacillati</taxon>
        <taxon>Bacillota</taxon>
        <taxon>Clostridia</taxon>
        <taxon>Lachnospirales</taxon>
        <taxon>Lachnospiraceae</taxon>
        <taxon>Oribacterium</taxon>
    </lineage>
</organism>
<name>A0A7W9SGM0_9FIRM</name>
<dbReference type="Gene3D" id="1.10.287.3610">
    <property type="match status" value="1"/>
</dbReference>
<evidence type="ECO:0000256" key="1">
    <source>
        <dbReference type="ARBA" id="ARBA00004651"/>
    </source>
</evidence>
<comment type="subcellular location">
    <subcellularLocation>
        <location evidence="1">Cell membrane</location>
        <topology evidence="1">Multi-pass membrane protein</topology>
    </subcellularLocation>
</comment>
<comment type="cofactor">
    <cofactor evidence="18">
        <name>Mg(2+)</name>
        <dbReference type="ChEBI" id="CHEBI:18420"/>
    </cofactor>
    <text evidence="18">Mn(2+), Zn(2+), Cd(2+) and Co(2+) support activity to lesser extents.</text>
</comment>
<keyword evidence="18" id="KW-0460">Magnesium</keyword>
<evidence type="ECO:0000313" key="21">
    <source>
        <dbReference type="Proteomes" id="UP000522163"/>
    </source>
</evidence>
<evidence type="ECO:0000256" key="19">
    <source>
        <dbReference type="SAM" id="Phobius"/>
    </source>
</evidence>
<keyword evidence="11" id="KW-0443">Lipid metabolism</keyword>
<evidence type="ECO:0000256" key="13">
    <source>
        <dbReference type="ARBA" id="ARBA00023209"/>
    </source>
</evidence>
<evidence type="ECO:0000256" key="6">
    <source>
        <dbReference type="ARBA" id="ARBA00022692"/>
    </source>
</evidence>
<accession>A0A7W9SGM0</accession>
<dbReference type="GO" id="GO:0005524">
    <property type="term" value="F:ATP binding"/>
    <property type="evidence" value="ECO:0007669"/>
    <property type="project" value="UniProtKB-KW"/>
</dbReference>
<feature type="transmembrane region" description="Helical" evidence="19">
    <location>
        <begin position="51"/>
        <end position="72"/>
    </location>
</feature>
<evidence type="ECO:0000256" key="15">
    <source>
        <dbReference type="PIRSR" id="PIRSR600829-1"/>
    </source>
</evidence>
<dbReference type="PANTHER" id="PTHR34299">
    <property type="entry name" value="DIACYLGLYCEROL KINASE"/>
    <property type="match status" value="1"/>
</dbReference>
<evidence type="ECO:0000256" key="12">
    <source>
        <dbReference type="ARBA" id="ARBA00023136"/>
    </source>
</evidence>
<keyword evidence="7 17" id="KW-0547">Nucleotide-binding</keyword>
<dbReference type="Proteomes" id="UP000522163">
    <property type="component" value="Unassembled WGS sequence"/>
</dbReference>
<evidence type="ECO:0000256" key="3">
    <source>
        <dbReference type="ARBA" id="ARBA00022475"/>
    </source>
</evidence>
<evidence type="ECO:0000256" key="4">
    <source>
        <dbReference type="ARBA" id="ARBA00022516"/>
    </source>
</evidence>
<keyword evidence="9 17" id="KW-0067">ATP-binding</keyword>
<keyword evidence="5" id="KW-0808">Transferase</keyword>
<keyword evidence="8 20" id="KW-0418">Kinase</keyword>
<dbReference type="InterPro" id="IPR000829">
    <property type="entry name" value="DAGK"/>
</dbReference>
<evidence type="ECO:0000256" key="11">
    <source>
        <dbReference type="ARBA" id="ARBA00023098"/>
    </source>
</evidence>
<dbReference type="InterPro" id="IPR036945">
    <property type="entry name" value="DAGK_sf"/>
</dbReference>
<keyword evidence="13" id="KW-0594">Phospholipid biosynthesis</keyword>
<dbReference type="Pfam" id="PF01219">
    <property type="entry name" value="DAGK_prokar"/>
    <property type="match status" value="1"/>
</dbReference>
<keyword evidence="12 19" id="KW-0472">Membrane</keyword>
<feature type="transmembrane region" description="Helical" evidence="19">
    <location>
        <begin position="27"/>
        <end position="45"/>
    </location>
</feature>
<proteinExistence type="inferred from homology"/>
<protein>
    <submittedName>
        <fullName evidence="20">Diacylglycerol kinase</fullName>
    </submittedName>
</protein>
<evidence type="ECO:0000256" key="10">
    <source>
        <dbReference type="ARBA" id="ARBA00022989"/>
    </source>
</evidence>
<evidence type="ECO:0000256" key="8">
    <source>
        <dbReference type="ARBA" id="ARBA00022777"/>
    </source>
</evidence>
<dbReference type="GO" id="GO:0008654">
    <property type="term" value="P:phospholipid biosynthetic process"/>
    <property type="evidence" value="ECO:0007669"/>
    <property type="project" value="UniProtKB-KW"/>
</dbReference>
<evidence type="ECO:0000256" key="2">
    <source>
        <dbReference type="ARBA" id="ARBA00005967"/>
    </source>
</evidence>
<dbReference type="GO" id="GO:0016301">
    <property type="term" value="F:kinase activity"/>
    <property type="evidence" value="ECO:0007669"/>
    <property type="project" value="UniProtKB-KW"/>
</dbReference>
<evidence type="ECO:0000256" key="18">
    <source>
        <dbReference type="PIRSR" id="PIRSR600829-4"/>
    </source>
</evidence>
<feature type="binding site" evidence="17">
    <location>
        <position position="24"/>
    </location>
    <ligand>
        <name>ATP</name>
        <dbReference type="ChEBI" id="CHEBI:30616"/>
    </ligand>
</feature>
<evidence type="ECO:0000256" key="16">
    <source>
        <dbReference type="PIRSR" id="PIRSR600829-2"/>
    </source>
</evidence>
<evidence type="ECO:0000256" key="17">
    <source>
        <dbReference type="PIRSR" id="PIRSR600829-3"/>
    </source>
</evidence>
<feature type="active site" description="Proton acceptor" evidence="15">
    <location>
        <position position="66"/>
    </location>
</feature>